<accession>A0ABP8NA83</accession>
<keyword evidence="3" id="KW-1185">Reference proteome</keyword>
<sequence>MDYRSIPRISNSDLTEFKNVVFGYQAPKPVAAFAFGRALHELILEPHQLHDLPADVDFSLLQMLATTARKDRFLSWALRFSRKESVQIWEDPATGLPLKSKLDVVHKNRLIVDIKSTSCKSFADFQKSCERYDYDRQAAFYLDSIGAKKFVFVAVQKVMPHNVWVIEHHTQGQFAENGRKKYRALLREWKRRAELGSSFIPLAWTVEPEPVLSSPCLVSDNSATFALQVY</sequence>
<feature type="domain" description="Putative exodeoxyribonuclease 8 PDDEXK-like" evidence="1">
    <location>
        <begin position="57"/>
        <end position="188"/>
    </location>
</feature>
<protein>
    <recommendedName>
        <fullName evidence="1">Putative exodeoxyribonuclease 8 PDDEXK-like domain-containing protein</fullName>
    </recommendedName>
</protein>
<dbReference type="Pfam" id="PF12684">
    <property type="entry name" value="DUF3799"/>
    <property type="match status" value="1"/>
</dbReference>
<evidence type="ECO:0000313" key="3">
    <source>
        <dbReference type="Proteomes" id="UP001501175"/>
    </source>
</evidence>
<comment type="caution">
    <text evidence="2">The sequence shown here is derived from an EMBL/GenBank/DDBJ whole genome shotgun (WGS) entry which is preliminary data.</text>
</comment>
<dbReference type="InterPro" id="IPR024432">
    <property type="entry name" value="Put_RecE_PDDEXK-like_dom"/>
</dbReference>
<evidence type="ECO:0000259" key="1">
    <source>
        <dbReference type="Pfam" id="PF12684"/>
    </source>
</evidence>
<reference evidence="3" key="1">
    <citation type="journal article" date="2019" name="Int. J. Syst. Evol. Microbiol.">
        <title>The Global Catalogue of Microorganisms (GCM) 10K type strain sequencing project: providing services to taxonomists for standard genome sequencing and annotation.</title>
        <authorList>
            <consortium name="The Broad Institute Genomics Platform"/>
            <consortium name="The Broad Institute Genome Sequencing Center for Infectious Disease"/>
            <person name="Wu L."/>
            <person name="Ma J."/>
        </authorList>
    </citation>
    <scope>NUCLEOTIDE SEQUENCE [LARGE SCALE GENOMIC DNA]</scope>
    <source>
        <strain evidence="3">JCM 17927</strain>
    </source>
</reference>
<dbReference type="EMBL" id="BAABHD010000066">
    <property type="protein sequence ID" value="GAA4461880.1"/>
    <property type="molecule type" value="Genomic_DNA"/>
</dbReference>
<proteinExistence type="predicted"/>
<organism evidence="2 3">
    <name type="scientific">Nibrella saemangeumensis</name>
    <dbReference type="NCBI Taxonomy" id="1084526"/>
    <lineage>
        <taxon>Bacteria</taxon>
        <taxon>Pseudomonadati</taxon>
        <taxon>Bacteroidota</taxon>
        <taxon>Cytophagia</taxon>
        <taxon>Cytophagales</taxon>
        <taxon>Spirosomataceae</taxon>
        <taxon>Nibrella</taxon>
    </lineage>
</organism>
<name>A0ABP8NA83_9BACT</name>
<dbReference type="Gene3D" id="3.90.320.10">
    <property type="match status" value="1"/>
</dbReference>
<evidence type="ECO:0000313" key="2">
    <source>
        <dbReference type="EMBL" id="GAA4461880.1"/>
    </source>
</evidence>
<dbReference type="Proteomes" id="UP001501175">
    <property type="component" value="Unassembled WGS sequence"/>
</dbReference>
<gene>
    <name evidence="2" type="ORF">GCM10023189_37890</name>
</gene>
<dbReference type="RefSeq" id="WP_345245917.1">
    <property type="nucleotide sequence ID" value="NZ_BAABHD010000066.1"/>
</dbReference>
<dbReference type="InterPro" id="IPR011604">
    <property type="entry name" value="PDDEXK-like_dom_sf"/>
</dbReference>